<protein>
    <recommendedName>
        <fullName evidence="3">Prolipoprotein diacylglyceryl transferase</fullName>
    </recommendedName>
</protein>
<evidence type="ECO:0000313" key="2">
    <source>
        <dbReference type="EMBL" id="SUZ64584.1"/>
    </source>
</evidence>
<reference evidence="2" key="1">
    <citation type="submission" date="2018-05" db="EMBL/GenBank/DDBJ databases">
        <authorList>
            <person name="Lanie J.A."/>
            <person name="Ng W.-L."/>
            <person name="Kazmierczak K.M."/>
            <person name="Andrzejewski T.M."/>
            <person name="Davidsen T.M."/>
            <person name="Wayne K.J."/>
            <person name="Tettelin H."/>
            <person name="Glass J.I."/>
            <person name="Rusch D."/>
            <person name="Podicherti R."/>
            <person name="Tsui H.-C.T."/>
            <person name="Winkler M.E."/>
        </authorList>
    </citation>
    <scope>NUCLEOTIDE SEQUENCE</scope>
</reference>
<feature type="transmembrane region" description="Helical" evidence="1">
    <location>
        <begin position="20"/>
        <end position="46"/>
    </location>
</feature>
<sequence>MALVQPPIVFWVDTRFGSGWVLGMPFLYVYLGAVYFALIGVLLWAVRRGA</sequence>
<keyword evidence="1" id="KW-1133">Transmembrane helix</keyword>
<keyword evidence="1" id="KW-0472">Membrane</keyword>
<evidence type="ECO:0000256" key="1">
    <source>
        <dbReference type="SAM" id="Phobius"/>
    </source>
</evidence>
<dbReference type="EMBL" id="UINC01000938">
    <property type="protein sequence ID" value="SUZ64584.1"/>
    <property type="molecule type" value="Genomic_DNA"/>
</dbReference>
<accession>A0A381PD88</accession>
<dbReference type="AlphaFoldDB" id="A0A381PD88"/>
<keyword evidence="1" id="KW-0812">Transmembrane</keyword>
<organism evidence="2">
    <name type="scientific">marine metagenome</name>
    <dbReference type="NCBI Taxonomy" id="408172"/>
    <lineage>
        <taxon>unclassified sequences</taxon>
        <taxon>metagenomes</taxon>
        <taxon>ecological metagenomes</taxon>
    </lineage>
</organism>
<evidence type="ECO:0008006" key="3">
    <source>
        <dbReference type="Google" id="ProtNLM"/>
    </source>
</evidence>
<proteinExistence type="predicted"/>
<gene>
    <name evidence="2" type="ORF">METZ01_LOCUS17438</name>
</gene>
<name>A0A381PD88_9ZZZZ</name>